<evidence type="ECO:0000256" key="2">
    <source>
        <dbReference type="SAM" id="SignalP"/>
    </source>
</evidence>
<dbReference type="InterPro" id="IPR018247">
    <property type="entry name" value="EF_Hand_1_Ca_BS"/>
</dbReference>
<proteinExistence type="predicted"/>
<dbReference type="SUPFAM" id="SSF47473">
    <property type="entry name" value="EF-hand"/>
    <property type="match status" value="1"/>
</dbReference>
<sequence>QLLWAQVSVLATVWAFFHRLSKRMPAAKVQYPRGSGGSVLYPGTQVQVHGLKSGAAKIFNDAEGECRVWSEEHQRMHVKLSHDGSIKAFKAKNLRKVLPPVAEGDGDDPDLEKVLNVFQRFDVNGDGVLDTEEFTACLKAMGLSGAVMQSFLRAVDKDGDGEIRYEEFAKWALGTNEQTGEVKVNTYFGDTTGAQVIDDIADAVGDDDEEPDADAELTLKDLEKLCHGKMPPLWPAHGLKVVNNMRLRFPDYPIEGIMFMMQRNDFIGGTVIRAIRATNTREVDPAPDKGVKCGSPGAFPAWYINQAPDQLLVYEEAGPDFSFRNMRDRNKVRPVGNIPPGERFEVLE</sequence>
<dbReference type="CDD" id="cd00051">
    <property type="entry name" value="EFh"/>
    <property type="match status" value="1"/>
</dbReference>
<dbReference type="PROSITE" id="PS50222">
    <property type="entry name" value="EF_HAND_2"/>
    <property type="match status" value="2"/>
</dbReference>
<dbReference type="GO" id="GO:0005509">
    <property type="term" value="F:calcium ion binding"/>
    <property type="evidence" value="ECO:0007669"/>
    <property type="project" value="InterPro"/>
</dbReference>
<feature type="non-terminal residue" evidence="4">
    <location>
        <position position="348"/>
    </location>
</feature>
<evidence type="ECO:0000259" key="3">
    <source>
        <dbReference type="PROSITE" id="PS50222"/>
    </source>
</evidence>
<comment type="caution">
    <text evidence="4">The sequence shown here is derived from an EMBL/GenBank/DDBJ whole genome shotgun (WGS) entry which is preliminary data.</text>
</comment>
<accession>A0A813IQE0</accession>
<dbReference type="PROSITE" id="PS00018">
    <property type="entry name" value="EF_HAND_1"/>
    <property type="match status" value="1"/>
</dbReference>
<dbReference type="Gene3D" id="1.10.238.10">
    <property type="entry name" value="EF-hand"/>
    <property type="match status" value="1"/>
</dbReference>
<feature type="domain" description="EF-hand" evidence="3">
    <location>
        <begin position="146"/>
        <end position="178"/>
    </location>
</feature>
<evidence type="ECO:0000313" key="5">
    <source>
        <dbReference type="Proteomes" id="UP000626109"/>
    </source>
</evidence>
<dbReference type="InterPro" id="IPR011992">
    <property type="entry name" value="EF-hand-dom_pair"/>
</dbReference>
<reference evidence="4" key="1">
    <citation type="submission" date="2021-02" db="EMBL/GenBank/DDBJ databases">
        <authorList>
            <person name="Dougan E. K."/>
            <person name="Rhodes N."/>
            <person name="Thang M."/>
            <person name="Chan C."/>
        </authorList>
    </citation>
    <scope>NUCLEOTIDE SEQUENCE</scope>
</reference>
<gene>
    <name evidence="4" type="ORF">PGLA2088_LOCUS11000</name>
</gene>
<keyword evidence="2" id="KW-0732">Signal</keyword>
<evidence type="ECO:0000313" key="4">
    <source>
        <dbReference type="EMBL" id="CAE8654417.1"/>
    </source>
</evidence>
<dbReference type="AlphaFoldDB" id="A0A813IQE0"/>
<organism evidence="4 5">
    <name type="scientific">Polarella glacialis</name>
    <name type="common">Dinoflagellate</name>
    <dbReference type="NCBI Taxonomy" id="89957"/>
    <lineage>
        <taxon>Eukaryota</taxon>
        <taxon>Sar</taxon>
        <taxon>Alveolata</taxon>
        <taxon>Dinophyceae</taxon>
        <taxon>Suessiales</taxon>
        <taxon>Suessiaceae</taxon>
        <taxon>Polarella</taxon>
    </lineage>
</organism>
<keyword evidence="1" id="KW-0106">Calcium</keyword>
<dbReference type="Pfam" id="PF13499">
    <property type="entry name" value="EF-hand_7"/>
    <property type="match status" value="1"/>
</dbReference>
<evidence type="ECO:0000256" key="1">
    <source>
        <dbReference type="ARBA" id="ARBA00022837"/>
    </source>
</evidence>
<feature type="chain" id="PRO_5032689414" description="EF-hand domain-containing protein" evidence="2">
    <location>
        <begin position="16"/>
        <end position="348"/>
    </location>
</feature>
<protein>
    <recommendedName>
        <fullName evidence="3">EF-hand domain-containing protein</fullName>
    </recommendedName>
</protein>
<feature type="domain" description="EF-hand" evidence="3">
    <location>
        <begin position="109"/>
        <end position="144"/>
    </location>
</feature>
<name>A0A813IQE0_POLGL</name>
<dbReference type="Proteomes" id="UP000626109">
    <property type="component" value="Unassembled WGS sequence"/>
</dbReference>
<dbReference type="InterPro" id="IPR002048">
    <property type="entry name" value="EF_hand_dom"/>
</dbReference>
<dbReference type="EMBL" id="CAJNNW010012559">
    <property type="protein sequence ID" value="CAE8654417.1"/>
    <property type="molecule type" value="Genomic_DNA"/>
</dbReference>
<feature type="signal peptide" evidence="2">
    <location>
        <begin position="1"/>
        <end position="15"/>
    </location>
</feature>
<dbReference type="SMART" id="SM00054">
    <property type="entry name" value="EFh"/>
    <property type="match status" value="2"/>
</dbReference>
<feature type="non-terminal residue" evidence="4">
    <location>
        <position position="1"/>
    </location>
</feature>